<protein>
    <recommendedName>
        <fullName evidence="3">Protein kinase domain-containing protein</fullName>
    </recommendedName>
</protein>
<dbReference type="Proteomes" id="UP000182658">
    <property type="component" value="Unassembled WGS sequence"/>
</dbReference>
<name>A0A1J7J616_9PEZI</name>
<keyword evidence="2" id="KW-1185">Reference proteome</keyword>
<dbReference type="OrthoDB" id="4062651at2759"/>
<organism evidence="1 2">
    <name type="scientific">Coniochaeta ligniaria NRRL 30616</name>
    <dbReference type="NCBI Taxonomy" id="1408157"/>
    <lineage>
        <taxon>Eukaryota</taxon>
        <taxon>Fungi</taxon>
        <taxon>Dikarya</taxon>
        <taxon>Ascomycota</taxon>
        <taxon>Pezizomycotina</taxon>
        <taxon>Sordariomycetes</taxon>
        <taxon>Sordariomycetidae</taxon>
        <taxon>Coniochaetales</taxon>
        <taxon>Coniochaetaceae</taxon>
        <taxon>Coniochaeta</taxon>
    </lineage>
</organism>
<sequence>AKKAATATCPNFDLSETCVHNIKVDLDFTIRTDNGRLFDCRLDPASFVRSPRYTEEYMKVINVIRSDDCVDEDGYEEDDGYEFLKEPFGRFIAKLAPGRLSLPPHGRPNLSQYLFPSRICCTLDVVDDEARPRQTEMRHNRWGEPGIPMDENFLRELQQWQGTNLINPSSVQIHYDDPKELLVAPPRQVVIPGPGATEHTYYYKPFRHAYGAIAAEDELRALCKITTAGIPRSKAWICHLHGVVLSSALAEITPGEIRNRWATQISGSLHELHERGLVWGDVKAENVLVDQEDNAWLTDFGPGYTEGWVDKHKVGTVEGDLQGLAKIMAMLD</sequence>
<evidence type="ECO:0000313" key="2">
    <source>
        <dbReference type="Proteomes" id="UP000182658"/>
    </source>
</evidence>
<evidence type="ECO:0008006" key="3">
    <source>
        <dbReference type="Google" id="ProtNLM"/>
    </source>
</evidence>
<gene>
    <name evidence="1" type="ORF">CONLIGDRAFT_690191</name>
</gene>
<feature type="non-terminal residue" evidence="1">
    <location>
        <position position="1"/>
    </location>
</feature>
<dbReference type="SUPFAM" id="SSF56112">
    <property type="entry name" value="Protein kinase-like (PK-like)"/>
    <property type="match status" value="1"/>
</dbReference>
<dbReference type="AlphaFoldDB" id="A0A1J7J616"/>
<accession>A0A1J7J616</accession>
<dbReference type="InterPro" id="IPR011009">
    <property type="entry name" value="Kinase-like_dom_sf"/>
</dbReference>
<dbReference type="STRING" id="1408157.A0A1J7J616"/>
<evidence type="ECO:0000313" key="1">
    <source>
        <dbReference type="EMBL" id="OIW35583.1"/>
    </source>
</evidence>
<dbReference type="InParanoid" id="A0A1J7J616"/>
<dbReference type="Gene3D" id="1.10.510.10">
    <property type="entry name" value="Transferase(Phosphotransferase) domain 1"/>
    <property type="match status" value="1"/>
</dbReference>
<dbReference type="EMBL" id="KV875093">
    <property type="protein sequence ID" value="OIW35583.1"/>
    <property type="molecule type" value="Genomic_DNA"/>
</dbReference>
<proteinExistence type="predicted"/>
<reference evidence="1 2" key="1">
    <citation type="submission" date="2016-10" db="EMBL/GenBank/DDBJ databases">
        <title>Draft genome sequence of Coniochaeta ligniaria NRRL30616, a lignocellulolytic fungus for bioabatement of inhibitors in plant biomass hydrolysates.</title>
        <authorList>
            <consortium name="DOE Joint Genome Institute"/>
            <person name="Jimenez D.J."/>
            <person name="Hector R.E."/>
            <person name="Riley R."/>
            <person name="Sun H."/>
            <person name="Grigoriev I.V."/>
            <person name="Van Elsas J.D."/>
            <person name="Nichols N.N."/>
        </authorList>
    </citation>
    <scope>NUCLEOTIDE SEQUENCE [LARGE SCALE GENOMIC DNA]</scope>
    <source>
        <strain evidence="1 2">NRRL 30616</strain>
    </source>
</reference>